<sequence length="111" mass="13111">SSFLSLSQPSRRRPRSVNGSENKTAIWWAVVTLQRTAFGIHEFFPAAVPSYYFFFSYLEPDRQSPFQFSLPQQCRTRQNPFKLMTKTFYPASVHSSLVAFDRRLPKFRFLY</sequence>
<dbReference type="Proteomes" id="UP001154282">
    <property type="component" value="Unassembled WGS sequence"/>
</dbReference>
<feature type="non-terminal residue" evidence="2">
    <location>
        <position position="1"/>
    </location>
</feature>
<evidence type="ECO:0000256" key="1">
    <source>
        <dbReference type="SAM" id="MobiDB-lite"/>
    </source>
</evidence>
<evidence type="ECO:0000313" key="3">
    <source>
        <dbReference type="Proteomes" id="UP001154282"/>
    </source>
</evidence>
<dbReference type="AlphaFoldDB" id="A0AAV0MKB6"/>
<comment type="caution">
    <text evidence="2">The sequence shown here is derived from an EMBL/GenBank/DDBJ whole genome shotgun (WGS) entry which is preliminary data.</text>
</comment>
<evidence type="ECO:0000313" key="2">
    <source>
        <dbReference type="EMBL" id="CAI0447237.1"/>
    </source>
</evidence>
<keyword evidence="3" id="KW-1185">Reference proteome</keyword>
<reference evidence="2" key="1">
    <citation type="submission" date="2022-08" db="EMBL/GenBank/DDBJ databases">
        <authorList>
            <person name="Gutierrez-Valencia J."/>
        </authorList>
    </citation>
    <scope>NUCLEOTIDE SEQUENCE</scope>
</reference>
<gene>
    <name evidence="2" type="ORF">LITE_LOCUS29337</name>
</gene>
<protein>
    <submittedName>
        <fullName evidence="2">Uncharacterized protein</fullName>
    </submittedName>
</protein>
<dbReference type="EMBL" id="CAMGYJ010000007">
    <property type="protein sequence ID" value="CAI0447237.1"/>
    <property type="molecule type" value="Genomic_DNA"/>
</dbReference>
<feature type="region of interest" description="Disordered" evidence="1">
    <location>
        <begin position="1"/>
        <end position="20"/>
    </location>
</feature>
<organism evidence="2 3">
    <name type="scientific">Linum tenue</name>
    <dbReference type="NCBI Taxonomy" id="586396"/>
    <lineage>
        <taxon>Eukaryota</taxon>
        <taxon>Viridiplantae</taxon>
        <taxon>Streptophyta</taxon>
        <taxon>Embryophyta</taxon>
        <taxon>Tracheophyta</taxon>
        <taxon>Spermatophyta</taxon>
        <taxon>Magnoliopsida</taxon>
        <taxon>eudicotyledons</taxon>
        <taxon>Gunneridae</taxon>
        <taxon>Pentapetalae</taxon>
        <taxon>rosids</taxon>
        <taxon>fabids</taxon>
        <taxon>Malpighiales</taxon>
        <taxon>Linaceae</taxon>
        <taxon>Linum</taxon>
    </lineage>
</organism>
<name>A0AAV0MKB6_9ROSI</name>
<proteinExistence type="predicted"/>
<accession>A0AAV0MKB6</accession>